<dbReference type="GO" id="GO:0050661">
    <property type="term" value="F:NADP binding"/>
    <property type="evidence" value="ECO:0007669"/>
    <property type="project" value="InterPro"/>
</dbReference>
<evidence type="ECO:0008006" key="9">
    <source>
        <dbReference type="Google" id="ProtNLM"/>
    </source>
</evidence>
<dbReference type="InterPro" id="IPR002204">
    <property type="entry name" value="3-OH-isobutyrate_DH-rel_CS"/>
</dbReference>
<dbReference type="RefSeq" id="XP_030990362.1">
    <property type="nucleotide sequence ID" value="XM_031144847.1"/>
</dbReference>
<dbReference type="Proteomes" id="UP000319257">
    <property type="component" value="Unassembled WGS sequence"/>
</dbReference>
<dbReference type="InterPro" id="IPR036291">
    <property type="entry name" value="NAD(P)-bd_dom_sf"/>
</dbReference>
<dbReference type="InterPro" id="IPR008927">
    <property type="entry name" value="6-PGluconate_DH-like_C_sf"/>
</dbReference>
<evidence type="ECO:0000313" key="8">
    <source>
        <dbReference type="Proteomes" id="UP000319257"/>
    </source>
</evidence>
<feature type="domain" description="6-phosphogluconate dehydrogenase NADP-binding" evidence="5">
    <location>
        <begin position="7"/>
        <end position="165"/>
    </location>
</feature>
<dbReference type="SUPFAM" id="SSF48179">
    <property type="entry name" value="6-phosphogluconate dehydrogenase C-terminal domain-like"/>
    <property type="match status" value="1"/>
</dbReference>
<dbReference type="InterPro" id="IPR006115">
    <property type="entry name" value="6PGDH_NADP-bd"/>
</dbReference>
<evidence type="ECO:0000256" key="2">
    <source>
        <dbReference type="ARBA" id="ARBA00023002"/>
    </source>
</evidence>
<protein>
    <recommendedName>
        <fullName evidence="9">3-hydroxyisobutyrate dehydrogenase</fullName>
    </recommendedName>
</protein>
<accession>A0A507AUR2</accession>
<evidence type="ECO:0000256" key="1">
    <source>
        <dbReference type="ARBA" id="ARBA00007598"/>
    </source>
</evidence>
<dbReference type="Pfam" id="PF14833">
    <property type="entry name" value="NAD_binding_11"/>
    <property type="match status" value="1"/>
</dbReference>
<evidence type="ECO:0000313" key="7">
    <source>
        <dbReference type="EMBL" id="TPX08651.1"/>
    </source>
</evidence>
<dbReference type="GO" id="GO:0016491">
    <property type="term" value="F:oxidoreductase activity"/>
    <property type="evidence" value="ECO:0007669"/>
    <property type="project" value="UniProtKB-KW"/>
</dbReference>
<reference evidence="7 8" key="1">
    <citation type="submission" date="2019-06" db="EMBL/GenBank/DDBJ databases">
        <title>Draft genome sequence of the filamentous fungus Phialemoniopsis curvata isolated from diesel fuel.</title>
        <authorList>
            <person name="Varaljay V.A."/>
            <person name="Lyon W.J."/>
            <person name="Crouch A.L."/>
            <person name="Drake C.E."/>
            <person name="Hollomon J.M."/>
            <person name="Nadeau L.J."/>
            <person name="Nunn H.S."/>
            <person name="Stevenson B.S."/>
            <person name="Bojanowski C.L."/>
            <person name="Crookes-Goodson W.J."/>
        </authorList>
    </citation>
    <scope>NUCLEOTIDE SEQUENCE [LARGE SCALE GENOMIC DNA]</scope>
    <source>
        <strain evidence="7 8">D216</strain>
    </source>
</reference>
<dbReference type="InterPro" id="IPR015815">
    <property type="entry name" value="HIBADH-related"/>
</dbReference>
<dbReference type="AlphaFoldDB" id="A0A507AUR2"/>
<dbReference type="InterPro" id="IPR029154">
    <property type="entry name" value="HIBADH-like_NADP-bd"/>
</dbReference>
<keyword evidence="3" id="KW-0520">NAD</keyword>
<dbReference type="Pfam" id="PF03446">
    <property type="entry name" value="NAD_binding_2"/>
    <property type="match status" value="1"/>
</dbReference>
<organism evidence="7 8">
    <name type="scientific">Thyridium curvatum</name>
    <dbReference type="NCBI Taxonomy" id="1093900"/>
    <lineage>
        <taxon>Eukaryota</taxon>
        <taxon>Fungi</taxon>
        <taxon>Dikarya</taxon>
        <taxon>Ascomycota</taxon>
        <taxon>Pezizomycotina</taxon>
        <taxon>Sordariomycetes</taxon>
        <taxon>Sordariomycetidae</taxon>
        <taxon>Thyridiales</taxon>
        <taxon>Thyridiaceae</taxon>
        <taxon>Thyridium</taxon>
    </lineage>
</organism>
<feature type="domain" description="3-hydroxyisobutyrate dehydrogenase-like NAD-binding" evidence="6">
    <location>
        <begin position="169"/>
        <end position="289"/>
    </location>
</feature>
<evidence type="ECO:0000259" key="5">
    <source>
        <dbReference type="Pfam" id="PF03446"/>
    </source>
</evidence>
<dbReference type="PROSITE" id="PS00895">
    <property type="entry name" value="3_HYDROXYISOBUT_DH"/>
    <property type="match status" value="1"/>
</dbReference>
<keyword evidence="8" id="KW-1185">Reference proteome</keyword>
<dbReference type="EMBL" id="SKBQ01000075">
    <property type="protein sequence ID" value="TPX08651.1"/>
    <property type="molecule type" value="Genomic_DNA"/>
</dbReference>
<evidence type="ECO:0000256" key="4">
    <source>
        <dbReference type="PIRSR" id="PIRSR000103-1"/>
    </source>
</evidence>
<sequence>MPTPKMRIGFLGLGIMGTPMALNMAREFPLIAWNRTACAKRTQLFESAGARMAKTPADVAEDAEIIFAMFADAKALQSVIASAGFRESLRGKTVVNTGTVSVKESRDIAAQIQHAGAAFVEMPVSGSKVPAEQAQLVGLVAGDEDVTHRIEPCVNLMTKATVYCGRDIGAALKMKYSVNLFMITMAVGLAEAVNFAKAQGLDLDAFARATEAGPLVSPYLKMKMPKLVNEDWTPQGHIKNCYHSNTRIIVEAARKEGVRTPLMDVCDDLFRKATEAGLGEEDMMAVIKTIAQSD</sequence>
<evidence type="ECO:0000259" key="6">
    <source>
        <dbReference type="Pfam" id="PF14833"/>
    </source>
</evidence>
<dbReference type="GO" id="GO:0051287">
    <property type="term" value="F:NAD binding"/>
    <property type="evidence" value="ECO:0007669"/>
    <property type="project" value="InterPro"/>
</dbReference>
<evidence type="ECO:0000256" key="3">
    <source>
        <dbReference type="ARBA" id="ARBA00023027"/>
    </source>
</evidence>
<dbReference type="PANTHER" id="PTHR43580">
    <property type="entry name" value="OXIDOREDUCTASE GLYR1-RELATED"/>
    <property type="match status" value="1"/>
</dbReference>
<dbReference type="OrthoDB" id="435038at2759"/>
<dbReference type="Gene3D" id="3.40.50.720">
    <property type="entry name" value="NAD(P)-binding Rossmann-like Domain"/>
    <property type="match status" value="1"/>
</dbReference>
<dbReference type="InterPro" id="IPR051265">
    <property type="entry name" value="HIBADH-related_NP60_sf"/>
</dbReference>
<keyword evidence="2" id="KW-0560">Oxidoreductase</keyword>
<dbReference type="PIRSF" id="PIRSF000103">
    <property type="entry name" value="HIBADH"/>
    <property type="match status" value="1"/>
</dbReference>
<dbReference type="InterPro" id="IPR013328">
    <property type="entry name" value="6PGD_dom2"/>
</dbReference>
<feature type="active site" evidence="4">
    <location>
        <position position="175"/>
    </location>
</feature>
<comment type="caution">
    <text evidence="7">The sequence shown here is derived from an EMBL/GenBank/DDBJ whole genome shotgun (WGS) entry which is preliminary data.</text>
</comment>
<dbReference type="PANTHER" id="PTHR43580:SF2">
    <property type="entry name" value="CYTOKINE-LIKE NUCLEAR FACTOR N-PAC"/>
    <property type="match status" value="1"/>
</dbReference>
<dbReference type="Gene3D" id="1.10.1040.10">
    <property type="entry name" value="N-(1-d-carboxylethyl)-l-norvaline Dehydrogenase, domain 2"/>
    <property type="match status" value="1"/>
</dbReference>
<gene>
    <name evidence="7" type="ORF">E0L32_009840</name>
</gene>
<dbReference type="InParanoid" id="A0A507AUR2"/>
<comment type="similarity">
    <text evidence="1">Belongs to the HIBADH-related family. NP60 subfamily.</text>
</comment>
<dbReference type="STRING" id="1093900.A0A507AUR2"/>
<dbReference type="SUPFAM" id="SSF51735">
    <property type="entry name" value="NAD(P)-binding Rossmann-fold domains"/>
    <property type="match status" value="1"/>
</dbReference>
<proteinExistence type="inferred from homology"/>
<dbReference type="GeneID" id="41977287"/>
<name>A0A507AUR2_9PEZI</name>